<organism evidence="1 2">
    <name type="scientific">Dyella nitratireducens</name>
    <dbReference type="NCBI Taxonomy" id="1849580"/>
    <lineage>
        <taxon>Bacteria</taxon>
        <taxon>Pseudomonadati</taxon>
        <taxon>Pseudomonadota</taxon>
        <taxon>Gammaproteobacteria</taxon>
        <taxon>Lysobacterales</taxon>
        <taxon>Rhodanobacteraceae</taxon>
        <taxon>Dyella</taxon>
    </lineage>
</organism>
<evidence type="ECO:0000313" key="2">
    <source>
        <dbReference type="Proteomes" id="UP000620046"/>
    </source>
</evidence>
<proteinExistence type="predicted"/>
<gene>
    <name evidence="1" type="ORF">GCM10010981_31360</name>
</gene>
<protein>
    <submittedName>
        <fullName evidence="1">Uncharacterized protein</fullName>
    </submittedName>
</protein>
<sequence>MTSAQGGTRYDEKSFLTQGKVSGMWGGFDPSRGPVQAHLDIAA</sequence>
<comment type="caution">
    <text evidence="1">The sequence shown here is derived from an EMBL/GenBank/DDBJ whole genome shotgun (WGS) entry which is preliminary data.</text>
</comment>
<reference evidence="2" key="1">
    <citation type="journal article" date="2019" name="Int. J. Syst. Evol. Microbiol.">
        <title>The Global Catalogue of Microorganisms (GCM) 10K type strain sequencing project: providing services to taxonomists for standard genome sequencing and annotation.</title>
        <authorList>
            <consortium name="The Broad Institute Genomics Platform"/>
            <consortium name="The Broad Institute Genome Sequencing Center for Infectious Disease"/>
            <person name="Wu L."/>
            <person name="Ma J."/>
        </authorList>
    </citation>
    <scope>NUCLEOTIDE SEQUENCE [LARGE SCALE GENOMIC DNA]</scope>
    <source>
        <strain evidence="2">CGMCC 1.15439</strain>
    </source>
</reference>
<name>A0ABQ1GAD9_9GAMM</name>
<accession>A0ABQ1GAD9</accession>
<evidence type="ECO:0000313" key="1">
    <source>
        <dbReference type="EMBL" id="GGA39841.1"/>
    </source>
</evidence>
<dbReference type="EMBL" id="BMJA01000002">
    <property type="protein sequence ID" value="GGA39841.1"/>
    <property type="molecule type" value="Genomic_DNA"/>
</dbReference>
<keyword evidence="2" id="KW-1185">Reference proteome</keyword>
<dbReference type="Proteomes" id="UP000620046">
    <property type="component" value="Unassembled WGS sequence"/>
</dbReference>